<feature type="transmembrane region" description="Helical" evidence="5">
    <location>
        <begin position="12"/>
        <end position="30"/>
    </location>
</feature>
<comment type="catalytic activity">
    <reaction evidence="5">
        <text>a quinone + NADH + 5 H(+)(in) = a quinol + NAD(+) + 4 H(+)(out)</text>
        <dbReference type="Rhea" id="RHEA:57888"/>
        <dbReference type="ChEBI" id="CHEBI:15378"/>
        <dbReference type="ChEBI" id="CHEBI:24646"/>
        <dbReference type="ChEBI" id="CHEBI:57540"/>
        <dbReference type="ChEBI" id="CHEBI:57945"/>
        <dbReference type="ChEBI" id="CHEBI:132124"/>
    </reaction>
</comment>
<dbReference type="RefSeq" id="WP_053233334.1">
    <property type="nucleotide sequence ID" value="NZ_CP011125.1"/>
</dbReference>
<comment type="subunit">
    <text evidence="5">NDH-1 is composed of 14 different subunits. Subunits NuoA, H, J, K, L, M, N constitute the membrane sector of the complex.</text>
</comment>
<evidence type="ECO:0000256" key="3">
    <source>
        <dbReference type="ARBA" id="ARBA00022989"/>
    </source>
</evidence>
<dbReference type="OrthoDB" id="9805769at2"/>
<feature type="transmembrane region" description="Helical" evidence="5">
    <location>
        <begin position="343"/>
        <end position="365"/>
    </location>
</feature>
<dbReference type="GO" id="GO:0050136">
    <property type="term" value="F:NADH dehydrogenase (quinone) (non-electrogenic) activity"/>
    <property type="evidence" value="ECO:0007669"/>
    <property type="project" value="UniProtKB-UniRule"/>
</dbReference>
<dbReference type="GO" id="GO:0042773">
    <property type="term" value="P:ATP synthesis coupled electron transport"/>
    <property type="evidence" value="ECO:0007669"/>
    <property type="project" value="InterPro"/>
</dbReference>
<feature type="transmembrane region" description="Helical" evidence="5">
    <location>
        <begin position="464"/>
        <end position="485"/>
    </location>
</feature>
<dbReference type="NCBIfam" id="TIGR01770">
    <property type="entry name" value="NDH_I_N"/>
    <property type="match status" value="1"/>
</dbReference>
<keyword evidence="4 5" id="KW-0472">Membrane</keyword>
<dbReference type="GO" id="GO:0008137">
    <property type="term" value="F:NADH dehydrogenase (ubiquinone) activity"/>
    <property type="evidence" value="ECO:0007669"/>
    <property type="project" value="InterPro"/>
</dbReference>
<dbReference type="InterPro" id="IPR010096">
    <property type="entry name" value="NADH-Q_OxRdtase_suN/2"/>
</dbReference>
<dbReference type="EC" id="7.1.1.-" evidence="5"/>
<evidence type="ECO:0000256" key="6">
    <source>
        <dbReference type="RuleBase" id="RU000320"/>
    </source>
</evidence>
<evidence type="ECO:0000256" key="1">
    <source>
        <dbReference type="ARBA" id="ARBA00004127"/>
    </source>
</evidence>
<feature type="transmembrane region" description="Helical" evidence="5">
    <location>
        <begin position="37"/>
        <end position="56"/>
    </location>
</feature>
<evidence type="ECO:0000259" key="7">
    <source>
        <dbReference type="Pfam" id="PF00361"/>
    </source>
</evidence>
<name>A0A0F6W2Y6_9BACT</name>
<keyword evidence="2 5" id="KW-0812">Transmembrane</keyword>
<dbReference type="GO" id="GO:0005886">
    <property type="term" value="C:plasma membrane"/>
    <property type="evidence" value="ECO:0007669"/>
    <property type="project" value="UniProtKB-SubCell"/>
</dbReference>
<evidence type="ECO:0000313" key="8">
    <source>
        <dbReference type="EMBL" id="AKF06131.1"/>
    </source>
</evidence>
<dbReference type="HAMAP" id="MF_00445">
    <property type="entry name" value="NDH1_NuoN_1"/>
    <property type="match status" value="1"/>
</dbReference>
<evidence type="ECO:0000256" key="5">
    <source>
        <dbReference type="HAMAP-Rule" id="MF_00445"/>
    </source>
</evidence>
<feature type="transmembrane region" description="Helical" evidence="5">
    <location>
        <begin position="76"/>
        <end position="96"/>
    </location>
</feature>
<comment type="similarity">
    <text evidence="5">Belongs to the complex I subunit 2 family.</text>
</comment>
<gene>
    <name evidence="5" type="primary">nuoN</name>
    <name evidence="8" type="ORF">DB32_003280</name>
</gene>
<evidence type="ECO:0000313" key="9">
    <source>
        <dbReference type="Proteomes" id="UP000034883"/>
    </source>
</evidence>
<accession>A0A0F6W2Y6</accession>
<keyword evidence="5" id="KW-0520">NAD</keyword>
<keyword evidence="5" id="KW-1003">Cell membrane</keyword>
<feature type="transmembrane region" description="Helical" evidence="5">
    <location>
        <begin position="246"/>
        <end position="267"/>
    </location>
</feature>
<keyword evidence="5" id="KW-0813">Transport</keyword>
<keyword evidence="9" id="KW-1185">Reference proteome</keyword>
<feature type="transmembrane region" description="Helical" evidence="5">
    <location>
        <begin position="162"/>
        <end position="185"/>
    </location>
</feature>
<comment type="subcellular location">
    <subcellularLocation>
        <location evidence="5">Cell membrane</location>
        <topology evidence="5">Multi-pass membrane protein</topology>
    </subcellularLocation>
    <subcellularLocation>
        <location evidence="1">Endomembrane system</location>
        <topology evidence="1">Multi-pass membrane protein</topology>
    </subcellularLocation>
    <subcellularLocation>
        <location evidence="6">Membrane</location>
        <topology evidence="6">Multi-pass membrane protein</topology>
    </subcellularLocation>
</comment>
<dbReference type="AlphaFoldDB" id="A0A0F6W2Y6"/>
<sequence length="502" mass="52120">MIEFFGPVVPLLPLLFVALAGLALMVVDAFVKTGAELAMGTFVILALGAGLALGLWDVPVTAESAALLGRWAAADKLALFIDVAVCGGAALAALLAGGYLREHGLERGEFYVILIFSTFGAMALGRSNDVLTLFVALETLSLGAYGMVAFRRQSPRAAEGAMKYFLLGSFASAILLYGSALIYGATGHTDFPSIAAAVEAGDADLPLTLVAMALLLVGLAFKVSAVPFHMWTPDAYEGAVTPATTFMAVAVKAAVVGVLIRVFFVAFGDDMLTADAAGWPPAIAGLAAITMIVGNLAAIVQKSVKRMLAYSSIAHAGYILVGVAAAGVTGEGRGWDEGALSSVLYYVLAYTVSNVLAFGSLIWAGSRGKEAVSYEDLAGLGRRHPIVAVPFVLGVLSLMGFPPTAGFFGKYYVLQAAVAAGGGMVWLAVLLVLTSAIGAYYYLRVIVFLFMKQPEPGAPVAVPMRSWYVAAALVLSGYFVLRMGIAPGAYLDLALQAAQNLG</sequence>
<evidence type="ECO:0000256" key="4">
    <source>
        <dbReference type="ARBA" id="ARBA00023136"/>
    </source>
</evidence>
<proteinExistence type="inferred from homology"/>
<dbReference type="GO" id="GO:0048038">
    <property type="term" value="F:quinone binding"/>
    <property type="evidence" value="ECO:0007669"/>
    <property type="project" value="UniProtKB-KW"/>
</dbReference>
<feature type="transmembrane region" description="Helical" evidence="5">
    <location>
        <begin position="279"/>
        <end position="300"/>
    </location>
</feature>
<keyword evidence="5 8" id="KW-0830">Ubiquinone</keyword>
<comment type="function">
    <text evidence="5">NDH-1 shuttles electrons from NADH, via FMN and iron-sulfur (Fe-S) centers, to quinones in the respiratory chain. The immediate electron acceptor for the enzyme in this species is believed to be ubiquinone. Couples the redox reaction to proton translocation (for every two electrons transferred, four hydrogen ions are translocated across the cytoplasmic membrane), and thus conserves the redox energy in a proton gradient.</text>
</comment>
<feature type="domain" description="NADH:quinone oxidoreductase/Mrp antiporter transmembrane" evidence="7">
    <location>
        <begin position="127"/>
        <end position="435"/>
    </location>
</feature>
<dbReference type="PANTHER" id="PTHR22773">
    <property type="entry name" value="NADH DEHYDROGENASE"/>
    <property type="match status" value="1"/>
</dbReference>
<dbReference type="EMBL" id="CP011125">
    <property type="protein sequence ID" value="AKF06131.1"/>
    <property type="molecule type" value="Genomic_DNA"/>
</dbReference>
<feature type="transmembrane region" description="Helical" evidence="5">
    <location>
        <begin position="307"/>
        <end position="328"/>
    </location>
</feature>
<feature type="transmembrane region" description="Helical" evidence="5">
    <location>
        <begin position="205"/>
        <end position="225"/>
    </location>
</feature>
<protein>
    <recommendedName>
        <fullName evidence="5">NADH-quinone oxidoreductase subunit N</fullName>
        <ecNumber evidence="5">7.1.1.-</ecNumber>
    </recommendedName>
    <alternativeName>
        <fullName evidence="5">NADH dehydrogenase I subunit N</fullName>
    </alternativeName>
    <alternativeName>
        <fullName evidence="5">NDH-1 subunit N</fullName>
    </alternativeName>
</protein>
<dbReference type="Pfam" id="PF00361">
    <property type="entry name" value="Proton_antipo_M"/>
    <property type="match status" value="1"/>
</dbReference>
<feature type="transmembrane region" description="Helical" evidence="5">
    <location>
        <begin position="108"/>
        <end position="125"/>
    </location>
</feature>
<dbReference type="STRING" id="927083.DB32_003280"/>
<feature type="transmembrane region" description="Helical" evidence="5">
    <location>
        <begin position="131"/>
        <end position="150"/>
    </location>
</feature>
<keyword evidence="3 5" id="KW-1133">Transmembrane helix</keyword>
<feature type="transmembrane region" description="Helical" evidence="5">
    <location>
        <begin position="414"/>
        <end position="443"/>
    </location>
</feature>
<feature type="transmembrane region" description="Helical" evidence="5">
    <location>
        <begin position="386"/>
        <end position="408"/>
    </location>
</feature>
<organism evidence="8 9">
    <name type="scientific">Sandaracinus amylolyticus</name>
    <dbReference type="NCBI Taxonomy" id="927083"/>
    <lineage>
        <taxon>Bacteria</taxon>
        <taxon>Pseudomonadati</taxon>
        <taxon>Myxococcota</taxon>
        <taxon>Polyangia</taxon>
        <taxon>Polyangiales</taxon>
        <taxon>Sandaracinaceae</taxon>
        <taxon>Sandaracinus</taxon>
    </lineage>
</organism>
<evidence type="ECO:0000256" key="2">
    <source>
        <dbReference type="ARBA" id="ARBA00022692"/>
    </source>
</evidence>
<dbReference type="KEGG" id="samy:DB32_003280"/>
<dbReference type="GO" id="GO:0012505">
    <property type="term" value="C:endomembrane system"/>
    <property type="evidence" value="ECO:0007669"/>
    <property type="project" value="UniProtKB-SubCell"/>
</dbReference>
<dbReference type="Proteomes" id="UP000034883">
    <property type="component" value="Chromosome"/>
</dbReference>
<keyword evidence="5" id="KW-0874">Quinone</keyword>
<dbReference type="InterPro" id="IPR001750">
    <property type="entry name" value="ND/Mrp_TM"/>
</dbReference>
<reference evidence="8 9" key="1">
    <citation type="submission" date="2015-03" db="EMBL/GenBank/DDBJ databases">
        <title>Genome assembly of Sandaracinus amylolyticus DSM 53668.</title>
        <authorList>
            <person name="Sharma G."/>
            <person name="Subramanian S."/>
        </authorList>
    </citation>
    <scope>NUCLEOTIDE SEQUENCE [LARGE SCALE GENOMIC DNA]</scope>
    <source>
        <strain evidence="8 9">DSM 53668</strain>
    </source>
</reference>
<keyword evidence="5" id="KW-1278">Translocase</keyword>